<dbReference type="AlphaFoldDB" id="A0A148KLP9"/>
<organism evidence="3 4">
    <name type="scientific">Paraglaciecola hydrolytica</name>
    <dbReference type="NCBI Taxonomy" id="1799789"/>
    <lineage>
        <taxon>Bacteria</taxon>
        <taxon>Pseudomonadati</taxon>
        <taxon>Pseudomonadota</taxon>
        <taxon>Gammaproteobacteria</taxon>
        <taxon>Alteromonadales</taxon>
        <taxon>Alteromonadaceae</taxon>
        <taxon>Paraglaciecola</taxon>
    </lineage>
</organism>
<keyword evidence="1" id="KW-0488">Methylation</keyword>
<evidence type="ECO:0000313" key="3">
    <source>
        <dbReference type="EMBL" id="KXI27189.1"/>
    </source>
</evidence>
<dbReference type="RefSeq" id="WP_068381682.1">
    <property type="nucleotide sequence ID" value="NZ_LSNE01000015.1"/>
</dbReference>
<dbReference type="InterPro" id="IPR045584">
    <property type="entry name" value="Pilin-like"/>
</dbReference>
<keyword evidence="2" id="KW-1133">Transmembrane helix</keyword>
<keyword evidence="4" id="KW-1185">Reference proteome</keyword>
<dbReference type="InterPro" id="IPR012902">
    <property type="entry name" value="N_methyl_site"/>
</dbReference>
<feature type="transmembrane region" description="Helical" evidence="2">
    <location>
        <begin position="21"/>
        <end position="42"/>
    </location>
</feature>
<dbReference type="Pfam" id="PF07963">
    <property type="entry name" value="N_methyl"/>
    <property type="match status" value="1"/>
</dbReference>
<evidence type="ECO:0000313" key="4">
    <source>
        <dbReference type="Proteomes" id="UP000070299"/>
    </source>
</evidence>
<dbReference type="PANTHER" id="PTHR30093:SF47">
    <property type="entry name" value="TYPE IV PILUS NON-CORE MINOR PILIN PILE"/>
    <property type="match status" value="1"/>
</dbReference>
<reference evidence="4" key="1">
    <citation type="submission" date="2016-02" db="EMBL/GenBank/DDBJ databases">
        <authorList>
            <person name="Schultz-Johansen M."/>
            <person name="Glaring M.A."/>
            <person name="Bech P.K."/>
            <person name="Stougaard P."/>
        </authorList>
    </citation>
    <scope>NUCLEOTIDE SEQUENCE [LARGE SCALE GENOMIC DNA]</scope>
    <source>
        <strain evidence="4">S66</strain>
    </source>
</reference>
<name>A0A148KLP9_9ALTE</name>
<evidence type="ECO:0000256" key="1">
    <source>
        <dbReference type="ARBA" id="ARBA00022481"/>
    </source>
</evidence>
<dbReference type="PRINTS" id="PR00813">
    <property type="entry name" value="BCTERIALGSPG"/>
</dbReference>
<dbReference type="NCBIfam" id="TIGR02532">
    <property type="entry name" value="IV_pilin_GFxxxE"/>
    <property type="match status" value="1"/>
</dbReference>
<dbReference type="PROSITE" id="PS00409">
    <property type="entry name" value="PROKAR_NTER_METHYL"/>
    <property type="match status" value="1"/>
</dbReference>
<accession>A0A148KLP9</accession>
<dbReference type="Proteomes" id="UP000070299">
    <property type="component" value="Unassembled WGS sequence"/>
</dbReference>
<dbReference type="GO" id="GO:0015628">
    <property type="term" value="P:protein secretion by the type II secretion system"/>
    <property type="evidence" value="ECO:0007669"/>
    <property type="project" value="InterPro"/>
</dbReference>
<dbReference type="GO" id="GO:0043683">
    <property type="term" value="P:type IV pilus assembly"/>
    <property type="evidence" value="ECO:0007669"/>
    <property type="project" value="InterPro"/>
</dbReference>
<gene>
    <name evidence="3" type="ORF">AX660_02050</name>
</gene>
<dbReference type="OrthoDB" id="5572189at2"/>
<dbReference type="EMBL" id="LSNE01000015">
    <property type="protein sequence ID" value="KXI27189.1"/>
    <property type="molecule type" value="Genomic_DNA"/>
</dbReference>
<protein>
    <submittedName>
        <fullName evidence="3">Pilus assembly protein PilE</fullName>
    </submittedName>
</protein>
<keyword evidence="2" id="KW-0812">Transmembrane</keyword>
<evidence type="ECO:0000256" key="2">
    <source>
        <dbReference type="SAM" id="Phobius"/>
    </source>
</evidence>
<dbReference type="PANTHER" id="PTHR30093">
    <property type="entry name" value="GENERAL SECRETION PATHWAY PROTEIN G"/>
    <property type="match status" value="1"/>
</dbReference>
<dbReference type="Gene3D" id="3.30.700.10">
    <property type="entry name" value="Glycoprotein, Type 4 Pilin"/>
    <property type="match status" value="1"/>
</dbReference>
<keyword evidence="2" id="KW-0472">Membrane</keyword>
<dbReference type="GO" id="GO:0015627">
    <property type="term" value="C:type II protein secretion system complex"/>
    <property type="evidence" value="ECO:0007669"/>
    <property type="project" value="InterPro"/>
</dbReference>
<proteinExistence type="predicted"/>
<dbReference type="InterPro" id="IPR031982">
    <property type="entry name" value="PilE-like"/>
</dbReference>
<dbReference type="STRING" id="1799789.AX660_02050"/>
<dbReference type="Pfam" id="PF16732">
    <property type="entry name" value="ComP_DUS"/>
    <property type="match status" value="1"/>
</dbReference>
<sequence>MAWQLRHEDIFTRVKLSGMTLIELMVVVAIVAILAIVVYPTFEGHIIKSRRNDGATQLLRIKLQQESYRLNHPSYATSSQLTLPVSDYYDFSIVNISASTYTIVALAKGSQQTDSACQTLAIDQSMNKTPAHCW</sequence>
<dbReference type="InterPro" id="IPR000983">
    <property type="entry name" value="Bac_GSPG_pilin"/>
</dbReference>
<dbReference type="SUPFAM" id="SSF54523">
    <property type="entry name" value="Pili subunits"/>
    <property type="match status" value="1"/>
</dbReference>
<comment type="caution">
    <text evidence="3">The sequence shown here is derived from an EMBL/GenBank/DDBJ whole genome shotgun (WGS) entry which is preliminary data.</text>
</comment>